<evidence type="ECO:0000259" key="1">
    <source>
        <dbReference type="SMART" id="SM00198"/>
    </source>
</evidence>
<dbReference type="OrthoDB" id="5853705at2759"/>
<reference evidence="2 3" key="1">
    <citation type="submission" date="2018-08" db="EMBL/GenBank/DDBJ databases">
        <authorList>
            <person name="Laetsch R D."/>
            <person name="Stevens L."/>
            <person name="Kumar S."/>
            <person name="Blaxter L. M."/>
        </authorList>
    </citation>
    <scope>NUCLEOTIDE SEQUENCE [LARGE SCALE GENOMIC DNA]</scope>
</reference>
<feature type="non-terminal residue" evidence="2">
    <location>
        <position position="1"/>
    </location>
</feature>
<dbReference type="Gene3D" id="3.40.33.10">
    <property type="entry name" value="CAP"/>
    <property type="match status" value="1"/>
</dbReference>
<dbReference type="SUPFAM" id="SSF55797">
    <property type="entry name" value="PR-1-like"/>
    <property type="match status" value="1"/>
</dbReference>
<dbReference type="InterPro" id="IPR014044">
    <property type="entry name" value="CAP_dom"/>
</dbReference>
<sequence length="75" mass="8291">RKKTAGTDAGETWWSELEEVYENNPSNNFTSSVADQDVLFFTQMAWGKTYKIGCGIATHCEGGKTLIVICHYSPG</sequence>
<dbReference type="CDD" id="cd05380">
    <property type="entry name" value="CAP_euk"/>
    <property type="match status" value="1"/>
</dbReference>
<keyword evidence="3" id="KW-1185">Reference proteome</keyword>
<dbReference type="Pfam" id="PF00188">
    <property type="entry name" value="CAP"/>
    <property type="match status" value="1"/>
</dbReference>
<dbReference type="InterPro" id="IPR035940">
    <property type="entry name" value="CAP_sf"/>
</dbReference>
<gene>
    <name evidence="2" type="ORF">NOO_LOCUS13099</name>
</gene>
<dbReference type="Proteomes" id="UP000271087">
    <property type="component" value="Unassembled WGS sequence"/>
</dbReference>
<dbReference type="SMART" id="SM00198">
    <property type="entry name" value="SCP"/>
    <property type="match status" value="1"/>
</dbReference>
<organism evidence="2 3">
    <name type="scientific">Onchocerca ochengi</name>
    <name type="common">Filarial nematode worm</name>
    <dbReference type="NCBI Taxonomy" id="42157"/>
    <lineage>
        <taxon>Eukaryota</taxon>
        <taxon>Metazoa</taxon>
        <taxon>Ecdysozoa</taxon>
        <taxon>Nematoda</taxon>
        <taxon>Chromadorea</taxon>
        <taxon>Rhabditida</taxon>
        <taxon>Spirurina</taxon>
        <taxon>Spiruromorpha</taxon>
        <taxon>Filarioidea</taxon>
        <taxon>Onchocercidae</taxon>
        <taxon>Onchocerca</taxon>
    </lineage>
</organism>
<evidence type="ECO:0000313" key="2">
    <source>
        <dbReference type="EMBL" id="VDN00532.1"/>
    </source>
</evidence>
<evidence type="ECO:0000313" key="3">
    <source>
        <dbReference type="Proteomes" id="UP000271087"/>
    </source>
</evidence>
<dbReference type="EMBL" id="UYRW01013478">
    <property type="protein sequence ID" value="VDN00532.1"/>
    <property type="molecule type" value="Genomic_DNA"/>
</dbReference>
<accession>A0A3P7MWA6</accession>
<protein>
    <recommendedName>
        <fullName evidence="1">SCP domain-containing protein</fullName>
    </recommendedName>
</protein>
<feature type="domain" description="SCP" evidence="1">
    <location>
        <begin position="1"/>
        <end position="75"/>
    </location>
</feature>
<dbReference type="AlphaFoldDB" id="A0A3P7MWA6"/>
<proteinExistence type="predicted"/>
<name>A0A3P7MWA6_ONCOC</name>